<keyword evidence="3" id="KW-0249">Electron transport</keyword>
<dbReference type="CDD" id="cd04233">
    <property type="entry name" value="Auracyanin"/>
    <property type="match status" value="1"/>
</dbReference>
<dbReference type="PROSITE" id="PS00196">
    <property type="entry name" value="COPPER_BLUE"/>
    <property type="match status" value="1"/>
</dbReference>
<proteinExistence type="predicted"/>
<dbReference type="PANTHER" id="PTHR38439">
    <property type="entry name" value="AURACYANIN-B"/>
    <property type="match status" value="1"/>
</dbReference>
<keyword evidence="2" id="KW-0479">Metal-binding</keyword>
<keyword evidence="7" id="KW-1185">Reference proteome</keyword>
<dbReference type="InterPro" id="IPR050845">
    <property type="entry name" value="Cu-binding_ET"/>
</dbReference>
<dbReference type="EMBL" id="JAANYN010000005">
    <property type="protein sequence ID" value="NHE57785.1"/>
    <property type="molecule type" value="Genomic_DNA"/>
</dbReference>
<evidence type="ECO:0000256" key="3">
    <source>
        <dbReference type="ARBA" id="ARBA00022982"/>
    </source>
</evidence>
<dbReference type="SUPFAM" id="SSF49503">
    <property type="entry name" value="Cupredoxins"/>
    <property type="match status" value="1"/>
</dbReference>
<accession>A0ABX0HCU1</accession>
<dbReference type="PANTHER" id="PTHR38439:SF3">
    <property type="entry name" value="COPPER-RESISTANT CUPROPROTEIN COPI"/>
    <property type="match status" value="1"/>
</dbReference>
<dbReference type="InterPro" id="IPR008972">
    <property type="entry name" value="Cupredoxin"/>
</dbReference>
<evidence type="ECO:0000256" key="1">
    <source>
        <dbReference type="ARBA" id="ARBA00022448"/>
    </source>
</evidence>
<keyword evidence="1" id="KW-0813">Transport</keyword>
<dbReference type="Proteomes" id="UP000649799">
    <property type="component" value="Unassembled WGS sequence"/>
</dbReference>
<reference evidence="6 7" key="1">
    <citation type="submission" date="2020-03" db="EMBL/GenBank/DDBJ databases">
        <title>Cyclobacterium plantarum sp. nov., a marine bacterium isolated from a coastal-marine wetland.</title>
        <authorList>
            <person name="Sanchez-Porro C."/>
            <person name="Ventosa A."/>
            <person name="Amoozegar M."/>
        </authorList>
    </citation>
    <scope>NUCLEOTIDE SEQUENCE [LARGE SCALE GENOMIC DNA]</scope>
    <source>
        <strain evidence="6 7">GBPx2</strain>
    </source>
</reference>
<evidence type="ECO:0000256" key="2">
    <source>
        <dbReference type="ARBA" id="ARBA00022723"/>
    </source>
</evidence>
<name>A0ABX0HCU1_9BACT</name>
<dbReference type="InterPro" id="IPR000923">
    <property type="entry name" value="BlueCu_1"/>
</dbReference>
<dbReference type="InterPro" id="IPR028871">
    <property type="entry name" value="BlueCu_1_BS"/>
</dbReference>
<evidence type="ECO:0000313" key="6">
    <source>
        <dbReference type="EMBL" id="NHE57785.1"/>
    </source>
</evidence>
<feature type="domain" description="Blue (type 1) copper" evidence="5">
    <location>
        <begin position="100"/>
        <end position="217"/>
    </location>
</feature>
<comment type="caution">
    <text evidence="6">The sequence shown here is derived from an EMBL/GenBank/DDBJ whole genome shotgun (WGS) entry which is preliminary data.</text>
</comment>
<evidence type="ECO:0000313" key="7">
    <source>
        <dbReference type="Proteomes" id="UP000649799"/>
    </source>
</evidence>
<dbReference type="Gene3D" id="2.60.40.420">
    <property type="entry name" value="Cupredoxins - blue copper proteins"/>
    <property type="match status" value="1"/>
</dbReference>
<keyword evidence="4" id="KW-0186">Copper</keyword>
<evidence type="ECO:0000259" key="5">
    <source>
        <dbReference type="Pfam" id="PF00127"/>
    </source>
</evidence>
<organism evidence="6 7">
    <name type="scientific">Cyclobacterium plantarum</name>
    <dbReference type="NCBI Taxonomy" id="2716263"/>
    <lineage>
        <taxon>Bacteria</taxon>
        <taxon>Pseudomonadati</taxon>
        <taxon>Bacteroidota</taxon>
        <taxon>Cytophagia</taxon>
        <taxon>Cytophagales</taxon>
        <taxon>Cyclobacteriaceae</taxon>
        <taxon>Cyclobacterium</taxon>
    </lineage>
</organism>
<protein>
    <recommendedName>
        <fullName evidence="5">Blue (type 1) copper domain-containing protein</fullName>
    </recommendedName>
</protein>
<gene>
    <name evidence="6" type="ORF">G9Q97_13295</name>
</gene>
<evidence type="ECO:0000256" key="4">
    <source>
        <dbReference type="ARBA" id="ARBA00023008"/>
    </source>
</evidence>
<dbReference type="Pfam" id="PF00127">
    <property type="entry name" value="Copper-bind"/>
    <property type="match status" value="1"/>
</dbReference>
<sequence>MINVMNYRWLLLSGLGLLLMGEIFKIKPELGQKNQSIRTEENLENGKAKPAGLDQSFLLFTREEVLKDGLAGTKKKMVAEEISPKKVRSASQERVRTVVIEIVPEMMKYDTDTFTVKTGEKIMLELDNLDGMQHNLLILKPGSLEKVGAAADAMLRDPRASEKHYVPEIPEVLFATEMLGPGELYTLNFTVPDTPGDYPFVCTFPGHWRMMNGIMRVVTGN</sequence>